<name>A0A0R2RG07_9BACT</name>
<gene>
    <name evidence="1" type="ORF">ABR82_04035</name>
</gene>
<reference evidence="1 2" key="1">
    <citation type="submission" date="2015-10" db="EMBL/GenBank/DDBJ databases">
        <title>Metagenome-Assembled Genomes uncover a global brackish microbiome.</title>
        <authorList>
            <person name="Hugerth L.W."/>
            <person name="Larsson J."/>
            <person name="Alneberg J."/>
            <person name="Lindh M.V."/>
            <person name="Legrand C."/>
            <person name="Pinhassi J."/>
            <person name="Andersson A.F."/>
        </authorList>
    </citation>
    <scope>NUCLEOTIDE SEQUENCE [LARGE SCALE GENOMIC DNA]</scope>
    <source>
        <strain evidence="1">BACL18 MAG-120507-bin52</strain>
    </source>
</reference>
<evidence type="ECO:0000313" key="2">
    <source>
        <dbReference type="Proteomes" id="UP000051269"/>
    </source>
</evidence>
<proteinExistence type="predicted"/>
<organism evidence="1 2">
    <name type="scientific">Verrucomicrobia subdivision 6 bacterium BACL9 MAG-120507-bin52</name>
    <dbReference type="NCBI Taxonomy" id="1655590"/>
    <lineage>
        <taxon>Bacteria</taxon>
        <taxon>Pseudomonadati</taxon>
        <taxon>Verrucomicrobiota</taxon>
        <taxon>Verrucomicrobiia</taxon>
        <taxon>Verrucomicrobiales</taxon>
        <taxon>Verrucomicrobia subdivision 6</taxon>
    </lineage>
</organism>
<evidence type="ECO:0000313" key="1">
    <source>
        <dbReference type="EMBL" id="KRO61527.1"/>
    </source>
</evidence>
<dbReference type="EMBL" id="LIBO01000232">
    <property type="protein sequence ID" value="KRO61527.1"/>
    <property type="molecule type" value="Genomic_DNA"/>
</dbReference>
<comment type="caution">
    <text evidence="1">The sequence shown here is derived from an EMBL/GenBank/DDBJ whole genome shotgun (WGS) entry which is preliminary data.</text>
</comment>
<accession>A0A0R2RG07</accession>
<sequence length="70" mass="7234">MGFTGAEADEDFEATIFQVALEGDEGAAALFFDLAEKADDFGTVQQKFAGAFGFEVGTVSMAVGGDMKGV</sequence>
<dbReference type="Proteomes" id="UP000051269">
    <property type="component" value="Unassembled WGS sequence"/>
</dbReference>
<protein>
    <submittedName>
        <fullName evidence="1">Uncharacterized protein</fullName>
    </submittedName>
</protein>
<dbReference type="AlphaFoldDB" id="A0A0R2RG07"/>